<evidence type="ECO:0000313" key="3">
    <source>
        <dbReference type="Proteomes" id="UP000244924"/>
    </source>
</evidence>
<organism evidence="2 3">
    <name type="scientific">Albidovulum aquaemixtae</name>
    <dbReference type="NCBI Taxonomy" id="1542388"/>
    <lineage>
        <taxon>Bacteria</taxon>
        <taxon>Pseudomonadati</taxon>
        <taxon>Pseudomonadota</taxon>
        <taxon>Alphaproteobacteria</taxon>
        <taxon>Rhodobacterales</taxon>
        <taxon>Paracoccaceae</taxon>
        <taxon>Albidovulum</taxon>
    </lineage>
</organism>
<keyword evidence="2" id="KW-0808">Transferase</keyword>
<dbReference type="CDD" id="cd00761">
    <property type="entry name" value="Glyco_tranf_GTA_type"/>
    <property type="match status" value="1"/>
</dbReference>
<dbReference type="PANTHER" id="PTHR43685">
    <property type="entry name" value="GLYCOSYLTRANSFERASE"/>
    <property type="match status" value="1"/>
</dbReference>
<dbReference type="InterPro" id="IPR029044">
    <property type="entry name" value="Nucleotide-diphossugar_trans"/>
</dbReference>
<accession>A0A2R8B8A1</accession>
<dbReference type="Proteomes" id="UP000244924">
    <property type="component" value="Unassembled WGS sequence"/>
</dbReference>
<gene>
    <name evidence="2" type="primary">hyaD</name>
    <name evidence="2" type="ORF">DEA8626_02369</name>
</gene>
<dbReference type="Gene3D" id="3.90.550.10">
    <property type="entry name" value="Spore Coat Polysaccharide Biosynthesis Protein SpsA, Chain A"/>
    <property type="match status" value="1"/>
</dbReference>
<sequence length="1089" mass="115207">MAELHTANAVQALRLSNDIAEMIDTKALERALGVGGRWRAGSDDVQPAAVLVSGGRGTDDRRLYDLARSGGFPVLELRESWTGLGLSLAERVIATEYRGDVRPGRLVALYADVLTEDTLSAAAASVTSEGSEEESGIAVRVGRKTEFLSCLDKLGEASASDVPAAIVVTDNADEVWFALARGAEVVTIAGAGPAGLGLTHDAQDLDELSSAIAAARRVRRNRRDRTRALLAVERLFNVFPPDPRIIAAAVSDAADAHAVRARPRVSVIITAHNYGRYVADAIRSAQAQSVAPDEIIVVDDGSTDDTAEVLASFDGIKVISQPNRGQAAAFNAGFASSTGDLVLFLDADDRLGAKAIETLGQADVREAGRVQFLLETIDRKGRATGLHPACFRAAAGDLRGALLTEGIFGFMPTSGNAFPRHILEAILPMPEPEFRIAADLYLVLAAALRGSVVHLPQVLGQYRIHGANAYFHAEMGTPYLKARRSAQRGAAWRTLLGRLDPIARSDERGAYERAFEGLLRRKAAPAGAACSAERLVSLVDEASAPIWQSAGKATWPPFDTNVSRLFTVPEAGASPLGAGWSESGPRGAVLRGATGRLAFTLPAVAGDWQLSIDYRLLANEVLSDVRFLLNGHLLDERHLLTDGTIRLRLPEMLMPVAGTGRRDVIFSIEVGATRRESLGLQALRLDLLFGSGQPAPALEPNHWHGIGTGLRASQCLGRGWDWPRVRSVTPAGTSVQLAFTSIERRGSMLLLGWSAPIELRARLGNAQLPVLHWEGSACSVIELAHDCIQPDGRVEINLIFAESGVPPELRALCLSPTAKDAVPFAMPCPFADLFASPRTAVCGIRVTAEGGVLTSRFALLTVLLPPVPGGSTLMIDLRRSGKRAEPLALTVTTEGAQHRAVIGAWARLVLPIGPRGVAEPLEIALVADADPSGLVLTSAFLDCAPPNQVAADPADSLPGGVARPELPYAWQATDEAVHWLTTSSGNLLLAGLPAETSALRARTLTLGPPFDQRLALSLIDKRGQRLSSATTEGEGTSVVDLPVPAAFSAPLRLEVMTSQLVSGDLLGAESPQVLGGAVISVTPVEGADA</sequence>
<dbReference type="InterPro" id="IPR050834">
    <property type="entry name" value="Glycosyltransf_2"/>
</dbReference>
<dbReference type="GO" id="GO:0050501">
    <property type="term" value="F:hyaluronan synthase activity"/>
    <property type="evidence" value="ECO:0007669"/>
    <property type="project" value="UniProtKB-EC"/>
</dbReference>
<reference evidence="2 3" key="1">
    <citation type="submission" date="2018-03" db="EMBL/GenBank/DDBJ databases">
        <authorList>
            <person name="Keele B.F."/>
        </authorList>
    </citation>
    <scope>NUCLEOTIDE SEQUENCE [LARGE SCALE GENOMIC DNA]</scope>
    <source>
        <strain evidence="2 3">CECT 8626</strain>
    </source>
</reference>
<dbReference type="PANTHER" id="PTHR43685:SF11">
    <property type="entry name" value="GLYCOSYLTRANSFERASE TAGX-RELATED"/>
    <property type="match status" value="1"/>
</dbReference>
<dbReference type="Pfam" id="PF00535">
    <property type="entry name" value="Glycos_transf_2"/>
    <property type="match status" value="1"/>
</dbReference>
<dbReference type="EC" id="2.4.1.212" evidence="2"/>
<dbReference type="EMBL" id="OMOQ01000001">
    <property type="protein sequence ID" value="SPH18824.1"/>
    <property type="molecule type" value="Genomic_DNA"/>
</dbReference>
<keyword evidence="2" id="KW-0328">Glycosyltransferase</keyword>
<dbReference type="AlphaFoldDB" id="A0A2R8B8A1"/>
<keyword evidence="3" id="KW-1185">Reference proteome</keyword>
<protein>
    <submittedName>
        <fullName evidence="2">Hyaluronan synthase</fullName>
        <ecNumber evidence="2">2.4.1.212</ecNumber>
    </submittedName>
</protein>
<name>A0A2R8B8A1_9RHOB</name>
<feature type="domain" description="Glycosyltransferase 2-like" evidence="1">
    <location>
        <begin position="266"/>
        <end position="359"/>
    </location>
</feature>
<proteinExistence type="predicted"/>
<dbReference type="SUPFAM" id="SSF53448">
    <property type="entry name" value="Nucleotide-diphospho-sugar transferases"/>
    <property type="match status" value="1"/>
</dbReference>
<dbReference type="InterPro" id="IPR001173">
    <property type="entry name" value="Glyco_trans_2-like"/>
</dbReference>
<evidence type="ECO:0000313" key="2">
    <source>
        <dbReference type="EMBL" id="SPH18824.1"/>
    </source>
</evidence>
<evidence type="ECO:0000259" key="1">
    <source>
        <dbReference type="Pfam" id="PF00535"/>
    </source>
</evidence>